<sequence length="964" mass="104796">MRPLKQLFALLNLFFIFSAAAQAQSNLTGTIKNSETGEGINAASVTIAGTTTGTYSKPNGSFELKVGALPAKLVISSVGFETQEITATAATVQVSLVPKSVLGQEVVVSASRMAERILESPVTIDRVNSTAIKNMAAPNFYEALSNIKGVDLTTSSLTFRTLSTRGFNGSGNLRFNQLVDGMDNQAPALNFSVGNVVGMTEMDVDNVELLSGASSALYGSGGMNGTLLMTSKNPFKYQGLSVNIKQGVMHLSDPESKAKPFYDWSMRWGQKVGERFAYKLAVSYMKANDWVANDTRDLNRNNVISSLKPGGTRQNDPNYDGVNVFGDEASASMASIAQAYQAQTRAGILQATGGALDIVNLFNTLPPNATQAQIGALIAGLPAPLRPSATNLVPFYFGLRNGVYGGQLVSRTGYNEKDLVNYDAYSLKTSGGLYYKITDNIEASLVGYWGKGTSVYTGADRYSLLNFRIGQFKAELKGKNWFLRGYTTQENSGDSYTATTAALYINRQWRSDADWFGLYSGTYAGAKLQGATDDAAHAAARAAADAGRYLPGTPAYDSALARAKNTSIKDGGAKFADRSSLYHYEGQLNLSDQIKFVETILGASYRVYSLNSGGTIFADTTGRIKINEYGSYVQLQKRLFDDILKLTGSVRFDKRDGYKEHFTPRASAVVRVAQDNNIRFSFQTAYRFPSTQDQWINLNTPGSRLIGGDPSFINYFGFNTNPVYTSESVAAYRGSIVSGTPNPTLLKQAQFTSVKPERMNSFELGYRGLVTKELLIDVYGYRSQFKDFIARVAVARGSSGNPANAAVDLASPFTTTNYSFVTNTDVGVTSYGWGIGVEYRFNRGYVLGGNLSSDRLNNVPTGFISFFNTPKYRFNVSIANEAITKNLGFNLVYRWQDKVNWEGTFGSGPIPAYGTLDGQVSYKFTHINTSIKLGASNLLNKYYSSAFGNPMVGGLYYISLGYNL</sequence>
<dbReference type="GO" id="GO:0044718">
    <property type="term" value="P:siderophore transmembrane transport"/>
    <property type="evidence" value="ECO:0007669"/>
    <property type="project" value="TreeGrafter"/>
</dbReference>
<feature type="signal peptide" evidence="12">
    <location>
        <begin position="1"/>
        <end position="23"/>
    </location>
</feature>
<comment type="subcellular location">
    <subcellularLocation>
        <location evidence="1 10">Cell outer membrane</location>
        <topology evidence="1 10">Multi-pass membrane protein</topology>
    </subcellularLocation>
</comment>
<dbReference type="InterPro" id="IPR008969">
    <property type="entry name" value="CarboxyPept-like_regulatory"/>
</dbReference>
<dbReference type="SUPFAM" id="SSF49464">
    <property type="entry name" value="Carboxypeptidase regulatory domain-like"/>
    <property type="match status" value="1"/>
</dbReference>
<gene>
    <name evidence="15" type="ORF">NIASO_06810</name>
</gene>
<dbReference type="PROSITE" id="PS52016">
    <property type="entry name" value="TONB_DEPENDENT_REC_3"/>
    <property type="match status" value="1"/>
</dbReference>
<dbReference type="OrthoDB" id="1109208at2"/>
<dbReference type="InterPro" id="IPR037066">
    <property type="entry name" value="Plug_dom_sf"/>
</dbReference>
<evidence type="ECO:0000256" key="12">
    <source>
        <dbReference type="SAM" id="SignalP"/>
    </source>
</evidence>
<dbReference type="Gene3D" id="2.170.130.10">
    <property type="entry name" value="TonB-dependent receptor, plug domain"/>
    <property type="match status" value="1"/>
</dbReference>
<dbReference type="Pfam" id="PF00593">
    <property type="entry name" value="TonB_dep_Rec_b-barrel"/>
    <property type="match status" value="1"/>
</dbReference>
<dbReference type="SUPFAM" id="SSF56935">
    <property type="entry name" value="Porins"/>
    <property type="match status" value="1"/>
</dbReference>
<evidence type="ECO:0000256" key="6">
    <source>
        <dbReference type="ARBA" id="ARBA00023077"/>
    </source>
</evidence>
<dbReference type="GO" id="GO:0009279">
    <property type="term" value="C:cell outer membrane"/>
    <property type="evidence" value="ECO:0007669"/>
    <property type="project" value="UniProtKB-SubCell"/>
</dbReference>
<dbReference type="Proteomes" id="UP000003586">
    <property type="component" value="Chromosome"/>
</dbReference>
<dbReference type="InterPro" id="IPR012910">
    <property type="entry name" value="Plug_dom"/>
</dbReference>
<dbReference type="STRING" id="929713.NIASO_06810"/>
<protein>
    <submittedName>
        <fullName evidence="15">TonB-denpendent receptor</fullName>
    </submittedName>
</protein>
<keyword evidence="5 12" id="KW-0732">Signal</keyword>
<keyword evidence="3 10" id="KW-1134">Transmembrane beta strand</keyword>
<evidence type="ECO:0000256" key="7">
    <source>
        <dbReference type="ARBA" id="ARBA00023136"/>
    </source>
</evidence>
<dbReference type="AlphaFoldDB" id="W0EVV0"/>
<dbReference type="Gene3D" id="2.40.170.20">
    <property type="entry name" value="TonB-dependent receptor, beta-barrel domain"/>
    <property type="match status" value="1"/>
</dbReference>
<dbReference type="Pfam" id="PF07715">
    <property type="entry name" value="Plug"/>
    <property type="match status" value="1"/>
</dbReference>
<keyword evidence="7 10" id="KW-0472">Membrane</keyword>
<evidence type="ECO:0000256" key="1">
    <source>
        <dbReference type="ARBA" id="ARBA00004571"/>
    </source>
</evidence>
<evidence type="ECO:0000313" key="16">
    <source>
        <dbReference type="Proteomes" id="UP000003586"/>
    </source>
</evidence>
<evidence type="ECO:0000256" key="11">
    <source>
        <dbReference type="RuleBase" id="RU003357"/>
    </source>
</evidence>
<evidence type="ECO:0000256" key="8">
    <source>
        <dbReference type="ARBA" id="ARBA00023170"/>
    </source>
</evidence>
<dbReference type="RefSeq" id="WP_008585135.1">
    <property type="nucleotide sequence ID" value="NZ_CP007035.1"/>
</dbReference>
<evidence type="ECO:0000256" key="9">
    <source>
        <dbReference type="ARBA" id="ARBA00023237"/>
    </source>
</evidence>
<evidence type="ECO:0000259" key="14">
    <source>
        <dbReference type="Pfam" id="PF07715"/>
    </source>
</evidence>
<dbReference type="PANTHER" id="PTHR30069:SF29">
    <property type="entry name" value="HEMOGLOBIN AND HEMOGLOBIN-HAPTOGLOBIN-BINDING PROTEIN 1-RELATED"/>
    <property type="match status" value="1"/>
</dbReference>
<dbReference type="GO" id="GO:0015344">
    <property type="term" value="F:siderophore uptake transmembrane transporter activity"/>
    <property type="evidence" value="ECO:0007669"/>
    <property type="project" value="TreeGrafter"/>
</dbReference>
<organism evidence="15 16">
    <name type="scientific">Niabella soli DSM 19437</name>
    <dbReference type="NCBI Taxonomy" id="929713"/>
    <lineage>
        <taxon>Bacteria</taxon>
        <taxon>Pseudomonadati</taxon>
        <taxon>Bacteroidota</taxon>
        <taxon>Chitinophagia</taxon>
        <taxon>Chitinophagales</taxon>
        <taxon>Chitinophagaceae</taxon>
        <taxon>Niabella</taxon>
    </lineage>
</organism>
<comment type="similarity">
    <text evidence="10 11">Belongs to the TonB-dependent receptor family.</text>
</comment>
<evidence type="ECO:0000256" key="2">
    <source>
        <dbReference type="ARBA" id="ARBA00022448"/>
    </source>
</evidence>
<dbReference type="InterPro" id="IPR039426">
    <property type="entry name" value="TonB-dep_rcpt-like"/>
</dbReference>
<dbReference type="eggNOG" id="COG4771">
    <property type="taxonomic scope" value="Bacteria"/>
</dbReference>
<keyword evidence="16" id="KW-1185">Reference proteome</keyword>
<keyword evidence="9 10" id="KW-0998">Cell outer membrane</keyword>
<reference evidence="15 16" key="1">
    <citation type="submission" date="2013-12" db="EMBL/GenBank/DDBJ databases">
        <authorList>
            <consortium name="DOE Joint Genome Institute"/>
            <person name="Eisen J."/>
            <person name="Huntemann M."/>
            <person name="Han J."/>
            <person name="Chen A."/>
            <person name="Kyrpides N."/>
            <person name="Mavromatis K."/>
            <person name="Markowitz V."/>
            <person name="Palaniappan K."/>
            <person name="Ivanova N."/>
            <person name="Schaumberg A."/>
            <person name="Pati A."/>
            <person name="Liolios K."/>
            <person name="Nordberg H.P."/>
            <person name="Cantor M.N."/>
            <person name="Hua S.X."/>
            <person name="Woyke T."/>
        </authorList>
    </citation>
    <scope>NUCLEOTIDE SEQUENCE [LARGE SCALE GENOMIC DNA]</scope>
    <source>
        <strain evidence="16">DSM 19437</strain>
    </source>
</reference>
<dbReference type="Pfam" id="PF13715">
    <property type="entry name" value="CarbopepD_reg_2"/>
    <property type="match status" value="1"/>
</dbReference>
<dbReference type="Gene3D" id="2.60.40.1120">
    <property type="entry name" value="Carboxypeptidase-like, regulatory domain"/>
    <property type="match status" value="1"/>
</dbReference>
<evidence type="ECO:0000259" key="13">
    <source>
        <dbReference type="Pfam" id="PF00593"/>
    </source>
</evidence>
<keyword evidence="4 10" id="KW-0812">Transmembrane</keyword>
<evidence type="ECO:0000313" key="15">
    <source>
        <dbReference type="EMBL" id="AHF14945.1"/>
    </source>
</evidence>
<evidence type="ECO:0000256" key="10">
    <source>
        <dbReference type="PROSITE-ProRule" id="PRU01360"/>
    </source>
</evidence>
<evidence type="ECO:0000256" key="4">
    <source>
        <dbReference type="ARBA" id="ARBA00022692"/>
    </source>
</evidence>
<keyword evidence="6 11" id="KW-0798">TonB box</keyword>
<keyword evidence="8 15" id="KW-0675">Receptor</keyword>
<dbReference type="HOGENOM" id="CLU_307117_0_0_10"/>
<dbReference type="KEGG" id="nso:NIASO_06810"/>
<feature type="domain" description="TonB-dependent receptor plug" evidence="14">
    <location>
        <begin position="118"/>
        <end position="226"/>
    </location>
</feature>
<dbReference type="PANTHER" id="PTHR30069">
    <property type="entry name" value="TONB-DEPENDENT OUTER MEMBRANE RECEPTOR"/>
    <property type="match status" value="1"/>
</dbReference>
<evidence type="ECO:0000256" key="5">
    <source>
        <dbReference type="ARBA" id="ARBA00022729"/>
    </source>
</evidence>
<dbReference type="EMBL" id="CP007035">
    <property type="protein sequence ID" value="AHF14945.1"/>
    <property type="molecule type" value="Genomic_DNA"/>
</dbReference>
<dbReference type="InterPro" id="IPR036942">
    <property type="entry name" value="Beta-barrel_TonB_sf"/>
</dbReference>
<feature type="chain" id="PRO_5004788966" evidence="12">
    <location>
        <begin position="24"/>
        <end position="964"/>
    </location>
</feature>
<feature type="domain" description="TonB-dependent receptor-like beta-barrel" evidence="13">
    <location>
        <begin position="452"/>
        <end position="938"/>
    </location>
</feature>
<keyword evidence="2 10" id="KW-0813">Transport</keyword>
<proteinExistence type="inferred from homology"/>
<evidence type="ECO:0000256" key="3">
    <source>
        <dbReference type="ARBA" id="ARBA00022452"/>
    </source>
</evidence>
<accession>W0EVV0</accession>
<name>W0EVV0_9BACT</name>
<dbReference type="InterPro" id="IPR000531">
    <property type="entry name" value="Beta-barrel_TonB"/>
</dbReference>